<dbReference type="Proteomes" id="UP000289856">
    <property type="component" value="Chromosome"/>
</dbReference>
<dbReference type="EMBL" id="AP019400">
    <property type="protein sequence ID" value="BBI34156.1"/>
    <property type="molecule type" value="Genomic_DNA"/>
</dbReference>
<dbReference type="InterPro" id="IPR052173">
    <property type="entry name" value="Beta-lactam_resp_regulator"/>
</dbReference>
<dbReference type="OrthoDB" id="2448482at2"/>
<dbReference type="RefSeq" id="WP_130611041.1">
    <property type="nucleotide sequence ID" value="NZ_AP019400.1"/>
</dbReference>
<protein>
    <submittedName>
        <fullName evidence="3">Cell surface protein</fullName>
    </submittedName>
</protein>
<evidence type="ECO:0000256" key="1">
    <source>
        <dbReference type="SAM" id="Phobius"/>
    </source>
</evidence>
<dbReference type="CDD" id="cd07326">
    <property type="entry name" value="M56_BlaR1_MecR1_like"/>
    <property type="match status" value="1"/>
</dbReference>
<evidence type="ECO:0000313" key="3">
    <source>
        <dbReference type="EMBL" id="BBI34156.1"/>
    </source>
</evidence>
<dbReference type="PANTHER" id="PTHR34978">
    <property type="entry name" value="POSSIBLE SENSOR-TRANSDUCER PROTEIN BLAR"/>
    <property type="match status" value="1"/>
</dbReference>
<keyword evidence="1" id="KW-0812">Transmembrane</keyword>
<sequence length="286" mass="32700">MIQWRKQSSVVMAVSVVVAVLVLSQMAMYEAHLLLGVKLHRNLFDICASLFRSNPLSYYLISVLLNLLVAYTLAIGLFRSIQQFYLIRKFRVRLSMLVHKPLTAQMNDKFRRAKQDIIVVRNDQLLALTMGFRKPRIVLSTGLLDLLDEQELKAVVEHESYHQLNHDAAKIFLLQMISQALWFIPVTKWSYHNYRIISELSADDHAIRTMGNEISLGSALLKMIKLDTSKNEMPVLVHFADVSINYRLSQLVNPRRAIPVRLDSKSLMISVLVLIILMGMILLTGA</sequence>
<evidence type="ECO:0000313" key="4">
    <source>
        <dbReference type="Proteomes" id="UP000289856"/>
    </source>
</evidence>
<keyword evidence="1" id="KW-0472">Membrane</keyword>
<name>A0A3T1D7U7_9BACL</name>
<reference evidence="3 4" key="1">
    <citation type="submission" date="2019-01" db="EMBL/GenBank/DDBJ databases">
        <title>Complete genome sequence of Cohnella hallensis HS21 isolated from Korean fir (Abies koreana) rhizospheric soil.</title>
        <authorList>
            <person name="Jiang L."/>
            <person name="Kang S.W."/>
            <person name="Kim S."/>
            <person name="Jung J."/>
            <person name="Kim C.Y."/>
            <person name="Kim D.H."/>
            <person name="Kim S.W."/>
            <person name="Lee J."/>
        </authorList>
    </citation>
    <scope>NUCLEOTIDE SEQUENCE [LARGE SCALE GENOMIC DNA]</scope>
    <source>
        <strain evidence="3 4">HS21</strain>
    </source>
</reference>
<dbReference type="InterPro" id="IPR008756">
    <property type="entry name" value="Peptidase_M56"/>
</dbReference>
<keyword evidence="1" id="KW-1133">Transmembrane helix</keyword>
<accession>A0A3T1D7U7</accession>
<dbReference type="KEGG" id="cohn:KCTCHS21_35550"/>
<dbReference type="AlphaFoldDB" id="A0A3T1D7U7"/>
<dbReference type="Gene3D" id="3.30.2010.10">
    <property type="entry name" value="Metalloproteases ('zincins'), catalytic domain"/>
    <property type="match status" value="1"/>
</dbReference>
<evidence type="ECO:0000259" key="2">
    <source>
        <dbReference type="Pfam" id="PF05569"/>
    </source>
</evidence>
<proteinExistence type="predicted"/>
<gene>
    <name evidence="3" type="ORF">KCTCHS21_35550</name>
</gene>
<keyword evidence="4" id="KW-1185">Reference proteome</keyword>
<feature type="transmembrane region" description="Helical" evidence="1">
    <location>
        <begin position="266"/>
        <end position="285"/>
    </location>
</feature>
<organism evidence="3 4">
    <name type="scientific">Cohnella abietis</name>
    <dbReference type="NCBI Taxonomy" id="2507935"/>
    <lineage>
        <taxon>Bacteria</taxon>
        <taxon>Bacillati</taxon>
        <taxon>Bacillota</taxon>
        <taxon>Bacilli</taxon>
        <taxon>Bacillales</taxon>
        <taxon>Paenibacillaceae</taxon>
        <taxon>Cohnella</taxon>
    </lineage>
</organism>
<feature type="transmembrane region" description="Helical" evidence="1">
    <location>
        <begin position="60"/>
        <end position="81"/>
    </location>
</feature>
<feature type="domain" description="Peptidase M56" evidence="2">
    <location>
        <begin position="63"/>
        <end position="249"/>
    </location>
</feature>
<dbReference type="PANTHER" id="PTHR34978:SF3">
    <property type="entry name" value="SLR0241 PROTEIN"/>
    <property type="match status" value="1"/>
</dbReference>
<dbReference type="Pfam" id="PF05569">
    <property type="entry name" value="Peptidase_M56"/>
    <property type="match status" value="1"/>
</dbReference>